<name>A0A6J5NAI8_9CAUD</name>
<evidence type="ECO:0000256" key="2">
    <source>
        <dbReference type="ARBA" id="ARBA00022670"/>
    </source>
</evidence>
<dbReference type="EMBL" id="LR796609">
    <property type="protein sequence ID" value="CAB4154053.1"/>
    <property type="molecule type" value="Genomic_DNA"/>
</dbReference>
<evidence type="ECO:0000256" key="1">
    <source>
        <dbReference type="ARBA" id="ARBA00022612"/>
    </source>
</evidence>
<keyword evidence="2 7" id="KW-0645">Protease</keyword>
<dbReference type="NCBIfam" id="TIGR01543">
    <property type="entry name" value="proheadase_HK97"/>
    <property type="match status" value="1"/>
</dbReference>
<keyword evidence="5" id="KW-1273">Viral capsid maturation</keyword>
<keyword evidence="3" id="KW-0378">Hydrolase</keyword>
<feature type="domain" description="Prohead serine protease" evidence="6">
    <location>
        <begin position="317"/>
        <end position="472"/>
    </location>
</feature>
<dbReference type="InterPro" id="IPR006433">
    <property type="entry name" value="Prohead_protease"/>
</dbReference>
<protein>
    <submittedName>
        <fullName evidence="7">Prohead protease</fullName>
    </submittedName>
</protein>
<organism evidence="7">
    <name type="scientific">uncultured Caudovirales phage</name>
    <dbReference type="NCBI Taxonomy" id="2100421"/>
    <lineage>
        <taxon>Viruses</taxon>
        <taxon>Duplodnaviria</taxon>
        <taxon>Heunggongvirae</taxon>
        <taxon>Uroviricota</taxon>
        <taxon>Caudoviricetes</taxon>
        <taxon>Peduoviridae</taxon>
        <taxon>Maltschvirus</taxon>
        <taxon>Maltschvirus maltsch</taxon>
    </lineage>
</organism>
<dbReference type="Pfam" id="PF04586">
    <property type="entry name" value="Peptidase_S78"/>
    <property type="match status" value="1"/>
</dbReference>
<dbReference type="InterPro" id="IPR023214">
    <property type="entry name" value="HAD_sf"/>
</dbReference>
<dbReference type="GO" id="GO:0006508">
    <property type="term" value="P:proteolysis"/>
    <property type="evidence" value="ECO:0007669"/>
    <property type="project" value="UniProtKB-KW"/>
</dbReference>
<gene>
    <name evidence="7" type="ORF">UFOVP637_8</name>
</gene>
<proteinExistence type="predicted"/>
<dbReference type="InterPro" id="IPR054613">
    <property type="entry name" value="Peptidase_S78_dom"/>
</dbReference>
<reference evidence="7" key="1">
    <citation type="submission" date="2020-04" db="EMBL/GenBank/DDBJ databases">
        <authorList>
            <person name="Chiriac C."/>
            <person name="Salcher M."/>
            <person name="Ghai R."/>
            <person name="Kavagutti S V."/>
        </authorList>
    </citation>
    <scope>NUCLEOTIDE SEQUENCE</scope>
</reference>
<evidence type="ECO:0000256" key="4">
    <source>
        <dbReference type="ARBA" id="ARBA00022950"/>
    </source>
</evidence>
<keyword evidence="4" id="KW-0118">Viral capsid assembly</keyword>
<evidence type="ECO:0000259" key="6">
    <source>
        <dbReference type="Pfam" id="PF04586"/>
    </source>
</evidence>
<accession>A0A6J5NAI8</accession>
<evidence type="ECO:0000256" key="3">
    <source>
        <dbReference type="ARBA" id="ARBA00022801"/>
    </source>
</evidence>
<sequence length="553" mass="61106">MPYYISDKQDDCSGWATVKENADGSYETIGCHDSKQGAVDQMIAVSISEDMEPGGEIRAVDLSVPQFIRDNAARGLKYLQEGFGGDGLTDATKREAREMAAGRVSENKVRKMAPWFARHKVDGQAPKNNDPSNSQYPGAGLVAWLLWGGDSNFSDKAQNWAQRKIDALDAEETRKRDSNTVVIVDVDGTVLNGSEGIQKNIDFVNELGKTDFIHIVTGRLESDREKTANDLRAAGLIYNALTLNNTDMASPEYKKATAEEILKTKEVKLAIDNGESARAAYQSLGIETMNPSSISESANSRSKMKKIERRTFVVRDVEARQAEDGTMRLAGYAAVFNDSSVPLPFKESIAPGAFRKTLSETPDVRLLVNHEGLPLARTKNGTLTLTEDERGLYFSAELADTQEARDIHTLIARGDVDQMSFAFRVIRQKWSEDRSRRVLTEVSLSDGDVSVVTYPAYPTTTVEAREHLMEAIQTIKEGRTLDGESLLVVQAVLDKVTEAYDYLEEGKSMIEQLVGMNPEMPEEVMPEEVAPMAEDSSRTISLRLARAIVNNTK</sequence>
<keyword evidence="1" id="KW-1188">Viral release from host cell</keyword>
<dbReference type="GO" id="GO:0008233">
    <property type="term" value="F:peptidase activity"/>
    <property type="evidence" value="ECO:0007669"/>
    <property type="project" value="UniProtKB-KW"/>
</dbReference>
<evidence type="ECO:0000313" key="7">
    <source>
        <dbReference type="EMBL" id="CAB4154053.1"/>
    </source>
</evidence>
<evidence type="ECO:0000256" key="5">
    <source>
        <dbReference type="ARBA" id="ARBA00023045"/>
    </source>
</evidence>
<dbReference type="Gene3D" id="3.40.50.1000">
    <property type="entry name" value="HAD superfamily/HAD-like"/>
    <property type="match status" value="1"/>
</dbReference>
<dbReference type="GO" id="GO:0046797">
    <property type="term" value="P:viral procapsid maturation"/>
    <property type="evidence" value="ECO:0007669"/>
    <property type="project" value="UniProtKB-KW"/>
</dbReference>